<keyword evidence="3" id="KW-1185">Reference proteome</keyword>
<dbReference type="STRING" id="395493.BegalDRAFT_2322"/>
<gene>
    <name evidence="2" type="ORF">BegalDRAFT_2322</name>
</gene>
<dbReference type="Proteomes" id="UP000005744">
    <property type="component" value="Unassembled WGS sequence"/>
</dbReference>
<feature type="signal peptide" evidence="1">
    <location>
        <begin position="1"/>
        <end position="23"/>
    </location>
</feature>
<dbReference type="AlphaFoldDB" id="I3CHT3"/>
<keyword evidence="1" id="KW-0732">Signal</keyword>
<feature type="chain" id="PRO_5003668826" evidence="1">
    <location>
        <begin position="24"/>
        <end position="477"/>
    </location>
</feature>
<sequence>MKKRSILATAVALTLSGASSVMAANIDLGASSITPAYFASELPDSTSVILSGGFTFSLPVPNYAVDTNNPFFISIALNNGAQFNTALNSTGSISCMARSAGEATSSSYDLSLQVGGGASTNNATFQLQATAGNTRTIVAQASGCELYIPDIKMTSGLKDISISAVISYIDGFTTITTSYVGTFISYKNALKMTYTPATDATVDVTQSSTQFIVGNTNKNTAYLGSVSYANIMPAPATNESQGALTVGSVIADDGKLTLVSPAFGAVNSGSGGVYLASTNTCADSAIGSLTKATGTTVTFSSITAAEVLAGVHVCLKVDGNTAISKGTVGASFVASAQPGFGKNYRPSFGVASFLANIVKNGATVKVLNVPNPNVVDQAFIRINNMSAQAGRILGTLYGQDGVQLGTAGVELANLTAYQATVLDVTAIKTLFGVTTWTGRAWLQIDAEVSNVAVQGLIRTSDGTLTNMSDGAAAVGSN</sequence>
<dbReference type="EMBL" id="JH600070">
    <property type="protein sequence ID" value="EIJ43176.1"/>
    <property type="molecule type" value="Genomic_DNA"/>
</dbReference>
<reference evidence="2 3" key="1">
    <citation type="submission" date="2011-11" db="EMBL/GenBank/DDBJ databases">
        <title>Improved High-Quality Draft sequence of Beggiatoa alba B18lD.</title>
        <authorList>
            <consortium name="US DOE Joint Genome Institute"/>
            <person name="Lucas S."/>
            <person name="Han J."/>
            <person name="Lapidus A."/>
            <person name="Cheng J.-F."/>
            <person name="Goodwin L."/>
            <person name="Pitluck S."/>
            <person name="Peters L."/>
            <person name="Mikhailova N."/>
            <person name="Held B."/>
            <person name="Detter J.C."/>
            <person name="Han C."/>
            <person name="Tapia R."/>
            <person name="Land M."/>
            <person name="Hauser L."/>
            <person name="Kyrpides N."/>
            <person name="Ivanova N."/>
            <person name="Pagani I."/>
            <person name="Samuel K."/>
            <person name="Teske A."/>
            <person name="Mueller J."/>
            <person name="Woyke T."/>
        </authorList>
    </citation>
    <scope>NUCLEOTIDE SEQUENCE [LARGE SCALE GENOMIC DNA]</scope>
    <source>
        <strain evidence="2 3">B18LD</strain>
    </source>
</reference>
<evidence type="ECO:0000313" key="2">
    <source>
        <dbReference type="EMBL" id="EIJ43176.1"/>
    </source>
</evidence>
<accession>I3CHT3</accession>
<name>I3CHT3_9GAMM</name>
<dbReference type="eggNOG" id="ENOG50346P9">
    <property type="taxonomic scope" value="Bacteria"/>
</dbReference>
<dbReference type="HOGENOM" id="CLU_571947_0_0_6"/>
<dbReference type="OrthoDB" id="5629189at2"/>
<proteinExistence type="predicted"/>
<evidence type="ECO:0000256" key="1">
    <source>
        <dbReference type="SAM" id="SignalP"/>
    </source>
</evidence>
<evidence type="ECO:0000313" key="3">
    <source>
        <dbReference type="Proteomes" id="UP000005744"/>
    </source>
</evidence>
<dbReference type="RefSeq" id="WP_002690136.1">
    <property type="nucleotide sequence ID" value="NZ_JH600070.1"/>
</dbReference>
<protein>
    <submittedName>
        <fullName evidence="2">Uncharacterized protein</fullName>
    </submittedName>
</protein>
<organism evidence="2 3">
    <name type="scientific">Beggiatoa alba B18LD</name>
    <dbReference type="NCBI Taxonomy" id="395493"/>
    <lineage>
        <taxon>Bacteria</taxon>
        <taxon>Pseudomonadati</taxon>
        <taxon>Pseudomonadota</taxon>
        <taxon>Gammaproteobacteria</taxon>
        <taxon>Thiotrichales</taxon>
        <taxon>Thiotrichaceae</taxon>
        <taxon>Beggiatoa</taxon>
    </lineage>
</organism>